<evidence type="ECO:0000313" key="2">
    <source>
        <dbReference type="EMBL" id="GEM06083.1"/>
    </source>
</evidence>
<protein>
    <submittedName>
        <fullName evidence="2">Uncharacterized protein</fullName>
    </submittedName>
</protein>
<feature type="compositionally biased region" description="Acidic residues" evidence="1">
    <location>
        <begin position="404"/>
        <end position="415"/>
    </location>
</feature>
<feature type="region of interest" description="Disordered" evidence="1">
    <location>
        <begin position="203"/>
        <end position="243"/>
    </location>
</feature>
<dbReference type="EMBL" id="BJWK01000001">
    <property type="protein sequence ID" value="GEM06083.1"/>
    <property type="molecule type" value="Genomic_DNA"/>
</dbReference>
<comment type="caution">
    <text evidence="2">The sequence shown here is derived from an EMBL/GenBank/DDBJ whole genome shotgun (WGS) entry which is preliminary data.</text>
</comment>
<feature type="region of interest" description="Disordered" evidence="1">
    <location>
        <begin position="1"/>
        <end position="181"/>
    </location>
</feature>
<reference evidence="2 3" key="1">
    <citation type="submission" date="2019-07" db="EMBL/GenBank/DDBJ databases">
        <title>Rhodotorula toruloides NBRC10032 genome sequencing.</title>
        <authorList>
            <person name="Shida Y."/>
            <person name="Takaku H."/>
            <person name="Ogasawara W."/>
            <person name="Mori K."/>
        </authorList>
    </citation>
    <scope>NUCLEOTIDE SEQUENCE [LARGE SCALE GENOMIC DNA]</scope>
    <source>
        <strain evidence="2 3">NBRC10032</strain>
    </source>
</reference>
<gene>
    <name evidence="2" type="ORF">Rt10032_c01g0100</name>
</gene>
<feature type="compositionally biased region" description="Basic and acidic residues" evidence="1">
    <location>
        <begin position="385"/>
        <end position="403"/>
    </location>
</feature>
<feature type="compositionally biased region" description="Polar residues" evidence="1">
    <location>
        <begin position="212"/>
        <end position="226"/>
    </location>
</feature>
<feature type="compositionally biased region" description="Pro residues" evidence="1">
    <location>
        <begin position="126"/>
        <end position="138"/>
    </location>
</feature>
<name>A0A511K6W6_RHOTO</name>
<proteinExistence type="predicted"/>
<dbReference type="AlphaFoldDB" id="A0A511K6W6"/>
<evidence type="ECO:0000256" key="1">
    <source>
        <dbReference type="SAM" id="MobiDB-lite"/>
    </source>
</evidence>
<feature type="region of interest" description="Disordered" evidence="1">
    <location>
        <begin position="317"/>
        <end position="457"/>
    </location>
</feature>
<sequence>MQNAQAMPNGTQQPSKLGDVLDLTFSDSDDGNVTLALHPLSRPSNGVFASKRDAGGSSVPRRASPPQRSPAQTPRDGQPPPSPPETRRSPARAKNESLSPVKVAEQLAATDETPVNNLHLASPRQSPAPPPAPAPVPVPSFAQPSFPPEAAGRRRRRILPPEQRLQVKNHRCRIPPSPPPLPSSASIAVPFLLARHPHTPLIRPYTRHHQYSSRSASPVESRTITPLRSPPQAGPSSHAKSSRVGLVESSDLCWTDIWPAVADMPHLEGSDVESDGNERVFRRSRNPEYLDTLSLPSLLPDRPFAPVQLVPWALDANNRDRPGTLLNPYRRDEMVAEHERRAKERQEKLERRAAKVRRREKGKERAADPDDELMPPPPRKKRERSRGNETEAELQDRLRRRLDIDEDTDVEDEAEAASRPTIGFETLAIAVLNQQRAKRKMRSAMGKDPDESTDDEQ</sequence>
<feature type="compositionally biased region" description="Polar residues" evidence="1">
    <location>
        <begin position="1"/>
        <end position="15"/>
    </location>
</feature>
<evidence type="ECO:0000313" key="3">
    <source>
        <dbReference type="Proteomes" id="UP000321518"/>
    </source>
</evidence>
<accession>A0A511K6W6</accession>
<dbReference type="OrthoDB" id="10641418at2759"/>
<feature type="compositionally biased region" description="Low complexity" evidence="1">
    <location>
        <begin position="57"/>
        <end position="72"/>
    </location>
</feature>
<feature type="compositionally biased region" description="Basic and acidic residues" evidence="1">
    <location>
        <begin position="329"/>
        <end position="353"/>
    </location>
</feature>
<organism evidence="2 3">
    <name type="scientific">Rhodotorula toruloides</name>
    <name type="common">Yeast</name>
    <name type="synonym">Rhodosporidium toruloides</name>
    <dbReference type="NCBI Taxonomy" id="5286"/>
    <lineage>
        <taxon>Eukaryota</taxon>
        <taxon>Fungi</taxon>
        <taxon>Dikarya</taxon>
        <taxon>Basidiomycota</taxon>
        <taxon>Pucciniomycotina</taxon>
        <taxon>Microbotryomycetes</taxon>
        <taxon>Sporidiobolales</taxon>
        <taxon>Sporidiobolaceae</taxon>
        <taxon>Rhodotorula</taxon>
    </lineage>
</organism>
<dbReference type="Proteomes" id="UP000321518">
    <property type="component" value="Unassembled WGS sequence"/>
</dbReference>